<dbReference type="GeneID" id="43635712"/>
<dbReference type="PANTHER" id="PTHR10039:SF15">
    <property type="entry name" value="NACHT DOMAIN-CONTAINING PROTEIN"/>
    <property type="match status" value="1"/>
</dbReference>
<dbReference type="EMBL" id="ML743597">
    <property type="protein sequence ID" value="KAE8135061.1"/>
    <property type="molecule type" value="Genomic_DNA"/>
</dbReference>
<dbReference type="AlphaFoldDB" id="A0A5N6SMX1"/>
<protein>
    <recommendedName>
        <fullName evidence="2">Nephrocystin 3-like N-terminal domain-containing protein</fullName>
    </recommendedName>
</protein>
<proteinExistence type="predicted"/>
<evidence type="ECO:0000259" key="2">
    <source>
        <dbReference type="Pfam" id="PF24883"/>
    </source>
</evidence>
<gene>
    <name evidence="3" type="ORF">BDV38DRAFT_144818</name>
</gene>
<dbReference type="Proteomes" id="UP000325672">
    <property type="component" value="Unassembled WGS sequence"/>
</dbReference>
<dbReference type="Pfam" id="PF24883">
    <property type="entry name" value="NPHP3_N"/>
    <property type="match status" value="1"/>
</dbReference>
<feature type="domain" description="Nephrocystin 3-like N-terminal" evidence="2">
    <location>
        <begin position="2"/>
        <end position="123"/>
    </location>
</feature>
<organism evidence="3 4">
    <name type="scientific">Aspergillus pseudotamarii</name>
    <dbReference type="NCBI Taxonomy" id="132259"/>
    <lineage>
        <taxon>Eukaryota</taxon>
        <taxon>Fungi</taxon>
        <taxon>Dikarya</taxon>
        <taxon>Ascomycota</taxon>
        <taxon>Pezizomycotina</taxon>
        <taxon>Eurotiomycetes</taxon>
        <taxon>Eurotiomycetidae</taxon>
        <taxon>Eurotiales</taxon>
        <taxon>Aspergillaceae</taxon>
        <taxon>Aspergillus</taxon>
        <taxon>Aspergillus subgen. Circumdati</taxon>
    </lineage>
</organism>
<sequence>MVIKYLRDKYPSAKVPVLLAFFNFCEGSTQTPANVVRSLLAQLLRQSGRVSDMLMALYERYAHSPHLPLEDLWSTLHSDIASFDRVFIIFDALDEYVYGSEGFVNDFQNLFKLPMTSLFVTSRPTSLNKAILGNFAQLEILARDSELREYIQTRLSESRFNNRPELCNEVVQTILHQSNGV</sequence>
<dbReference type="PANTHER" id="PTHR10039">
    <property type="entry name" value="AMELOGENIN"/>
    <property type="match status" value="1"/>
</dbReference>
<evidence type="ECO:0000313" key="4">
    <source>
        <dbReference type="Proteomes" id="UP000325672"/>
    </source>
</evidence>
<dbReference type="InterPro" id="IPR027417">
    <property type="entry name" value="P-loop_NTPase"/>
</dbReference>
<dbReference type="RefSeq" id="XP_031911124.1">
    <property type="nucleotide sequence ID" value="XM_032051502.1"/>
</dbReference>
<dbReference type="InterPro" id="IPR056884">
    <property type="entry name" value="NPHP3-like_N"/>
</dbReference>
<evidence type="ECO:0000256" key="1">
    <source>
        <dbReference type="ARBA" id="ARBA00022737"/>
    </source>
</evidence>
<keyword evidence="1" id="KW-0677">Repeat</keyword>
<name>A0A5N6SMX1_ASPPS</name>
<accession>A0A5N6SMX1</accession>
<keyword evidence="4" id="KW-1185">Reference proteome</keyword>
<evidence type="ECO:0000313" key="3">
    <source>
        <dbReference type="EMBL" id="KAE8135061.1"/>
    </source>
</evidence>
<reference evidence="3 4" key="1">
    <citation type="submission" date="2019-04" db="EMBL/GenBank/DDBJ databases">
        <title>Friends and foes A comparative genomics study of 23 Aspergillus species from section Flavi.</title>
        <authorList>
            <consortium name="DOE Joint Genome Institute"/>
            <person name="Kjaerbolling I."/>
            <person name="Vesth T."/>
            <person name="Frisvad J.C."/>
            <person name="Nybo J.L."/>
            <person name="Theobald S."/>
            <person name="Kildgaard S."/>
            <person name="Isbrandt T."/>
            <person name="Kuo A."/>
            <person name="Sato A."/>
            <person name="Lyhne E.K."/>
            <person name="Kogle M.E."/>
            <person name="Wiebenga A."/>
            <person name="Kun R.S."/>
            <person name="Lubbers R.J."/>
            <person name="Makela M.R."/>
            <person name="Barry K."/>
            <person name="Chovatia M."/>
            <person name="Clum A."/>
            <person name="Daum C."/>
            <person name="Haridas S."/>
            <person name="He G."/>
            <person name="LaButti K."/>
            <person name="Lipzen A."/>
            <person name="Mondo S."/>
            <person name="Riley R."/>
            <person name="Salamov A."/>
            <person name="Simmons B.A."/>
            <person name="Magnuson J.K."/>
            <person name="Henrissat B."/>
            <person name="Mortensen U.H."/>
            <person name="Larsen T.O."/>
            <person name="Devries R.P."/>
            <person name="Grigoriev I.V."/>
            <person name="Machida M."/>
            <person name="Baker S.E."/>
            <person name="Andersen M.R."/>
        </authorList>
    </citation>
    <scope>NUCLEOTIDE SEQUENCE [LARGE SCALE GENOMIC DNA]</scope>
    <source>
        <strain evidence="3 4">CBS 117625</strain>
    </source>
</reference>
<dbReference type="OrthoDB" id="4502989at2759"/>
<dbReference type="Gene3D" id="3.40.50.300">
    <property type="entry name" value="P-loop containing nucleotide triphosphate hydrolases"/>
    <property type="match status" value="1"/>
</dbReference>